<protein>
    <submittedName>
        <fullName evidence="1">Uncharacterized protein</fullName>
    </submittedName>
</protein>
<name>A0AAE6ITJ2_TREPH</name>
<gene>
    <name evidence="1" type="ORF">FUT82_06320</name>
</gene>
<evidence type="ECO:0000313" key="1">
    <source>
        <dbReference type="EMBL" id="QEJ97645.1"/>
    </source>
</evidence>
<organism evidence="1 2">
    <name type="scientific">Treponema phagedenis</name>
    <dbReference type="NCBI Taxonomy" id="162"/>
    <lineage>
        <taxon>Bacteria</taxon>
        <taxon>Pseudomonadati</taxon>
        <taxon>Spirochaetota</taxon>
        <taxon>Spirochaetia</taxon>
        <taxon>Spirochaetales</taxon>
        <taxon>Treponemataceae</taxon>
        <taxon>Treponema</taxon>
    </lineage>
</organism>
<dbReference type="AlphaFoldDB" id="A0AAE6ITJ2"/>
<proteinExistence type="predicted"/>
<dbReference type="Proteomes" id="UP000323594">
    <property type="component" value="Chromosome"/>
</dbReference>
<reference evidence="1 2" key="1">
    <citation type="submission" date="2019-08" db="EMBL/GenBank/DDBJ databases">
        <authorList>
            <person name="Kuhnert P."/>
        </authorList>
    </citation>
    <scope>NUCLEOTIDE SEQUENCE [LARGE SCALE GENOMIC DNA]</scope>
    <source>
        <strain evidence="1 2">B36.5</strain>
    </source>
</reference>
<accession>A0AAE6ITJ2</accession>
<dbReference type="GeneID" id="57752749"/>
<dbReference type="RefSeq" id="WP_002699940.1">
    <property type="nucleotide sequence ID" value="NZ_CDNC01000051.1"/>
</dbReference>
<sequence length="75" mass="8155">MKCRYCGKDVKTVGSILSSSFGQRCDPSPTKKHVLLTDGIRCVYCGRETKTVGSRLTTSFGERCSASPTGKHVLQ</sequence>
<dbReference type="EMBL" id="CP042817">
    <property type="protein sequence ID" value="QEJ97645.1"/>
    <property type="molecule type" value="Genomic_DNA"/>
</dbReference>
<evidence type="ECO:0000313" key="2">
    <source>
        <dbReference type="Proteomes" id="UP000323594"/>
    </source>
</evidence>